<dbReference type="STRING" id="661478.OP10G_0093"/>
<dbReference type="SUPFAM" id="SSF53254">
    <property type="entry name" value="Phosphoglycerate mutase-like"/>
    <property type="match status" value="1"/>
</dbReference>
<reference evidence="4 5" key="1">
    <citation type="journal article" date="2014" name="PLoS ONE">
        <title>The first complete genome sequence of the class fimbriimonadia in the phylum armatimonadetes.</title>
        <authorList>
            <person name="Hu Z.Y."/>
            <person name="Wang Y.Z."/>
            <person name="Im W.T."/>
            <person name="Wang S.Y."/>
            <person name="Zhao G.P."/>
            <person name="Zheng H.J."/>
            <person name="Quan Z.X."/>
        </authorList>
    </citation>
    <scope>NUCLEOTIDE SEQUENCE [LARGE SCALE GENOMIC DNA]</scope>
    <source>
        <strain evidence="4">Gsoil 348</strain>
    </source>
</reference>
<proteinExistence type="predicted"/>
<dbReference type="Gene3D" id="3.40.50.1240">
    <property type="entry name" value="Phosphoglycerate mutase-like"/>
    <property type="match status" value="1"/>
</dbReference>
<dbReference type="OrthoDB" id="9782128at2"/>
<dbReference type="CDD" id="cd07067">
    <property type="entry name" value="HP_PGM_like"/>
    <property type="match status" value="1"/>
</dbReference>
<dbReference type="GO" id="GO:0045820">
    <property type="term" value="P:negative regulation of glycolytic process"/>
    <property type="evidence" value="ECO:0007669"/>
    <property type="project" value="TreeGrafter"/>
</dbReference>
<feature type="active site" description="Proton donor/acceptor" evidence="2">
    <location>
        <position position="81"/>
    </location>
</feature>
<feature type="binding site" evidence="3">
    <location>
        <position position="57"/>
    </location>
    <ligand>
        <name>substrate</name>
    </ligand>
</feature>
<evidence type="ECO:0000313" key="4">
    <source>
        <dbReference type="EMBL" id="AIE83461.1"/>
    </source>
</evidence>
<gene>
    <name evidence="4" type="ORF">OP10G_0093</name>
</gene>
<evidence type="ECO:0000256" key="1">
    <source>
        <dbReference type="ARBA" id="ARBA00022801"/>
    </source>
</evidence>
<evidence type="ECO:0000256" key="3">
    <source>
        <dbReference type="PIRSR" id="PIRSR613078-2"/>
    </source>
</evidence>
<accession>A0A068NIW3</accession>
<evidence type="ECO:0000256" key="2">
    <source>
        <dbReference type="PIRSR" id="PIRSR613078-1"/>
    </source>
</evidence>
<dbReference type="InterPro" id="IPR001345">
    <property type="entry name" value="PG/BPGM_mutase_AS"/>
</dbReference>
<keyword evidence="1" id="KW-0378">Hydrolase</keyword>
<dbReference type="GO" id="GO:0004331">
    <property type="term" value="F:fructose-2,6-bisphosphate 2-phosphatase activity"/>
    <property type="evidence" value="ECO:0007669"/>
    <property type="project" value="TreeGrafter"/>
</dbReference>
<protein>
    <submittedName>
        <fullName evidence="4">Putative alpha-ribazole phosphatase</fullName>
    </submittedName>
</protein>
<dbReference type="InterPro" id="IPR051695">
    <property type="entry name" value="Phosphoglycerate_Mutase"/>
</dbReference>
<keyword evidence="5" id="KW-1185">Reference proteome</keyword>
<evidence type="ECO:0000313" key="5">
    <source>
        <dbReference type="Proteomes" id="UP000027982"/>
    </source>
</evidence>
<sequence length="213" mass="23655">MRLYLVRHGQTSWNVDGKAQGHTDISLDDSGLAQAYAVGEAFRGIEIDRIVSSDLQRAFQTAEAIQAATNAPAERRRDLRERSFGDWEGMDFRDLAATQIELGLQQGVSFTEVRPPNGESFADVWTRLDPFMDAIEESDERIAVVTHGGTCAVLLARLMRANVDSIRSFRFGNTAVTELERRADGFYLLVRYADTSHLADARALTGSVDGSRR</sequence>
<dbReference type="SMART" id="SM00855">
    <property type="entry name" value="PGAM"/>
    <property type="match status" value="1"/>
</dbReference>
<dbReference type="eggNOG" id="COG0406">
    <property type="taxonomic scope" value="Bacteria"/>
</dbReference>
<feature type="binding site" evidence="3">
    <location>
        <begin position="7"/>
        <end position="14"/>
    </location>
    <ligand>
        <name>substrate</name>
    </ligand>
</feature>
<dbReference type="AlphaFoldDB" id="A0A068NIW3"/>
<organism evidence="4 5">
    <name type="scientific">Fimbriimonas ginsengisoli Gsoil 348</name>
    <dbReference type="NCBI Taxonomy" id="661478"/>
    <lineage>
        <taxon>Bacteria</taxon>
        <taxon>Bacillati</taxon>
        <taxon>Armatimonadota</taxon>
        <taxon>Fimbriimonadia</taxon>
        <taxon>Fimbriimonadales</taxon>
        <taxon>Fimbriimonadaceae</taxon>
        <taxon>Fimbriimonas</taxon>
    </lineage>
</organism>
<feature type="active site" description="Tele-phosphohistidine intermediate" evidence="2">
    <location>
        <position position="8"/>
    </location>
</feature>
<dbReference type="PANTHER" id="PTHR46517:SF1">
    <property type="entry name" value="FRUCTOSE-2,6-BISPHOSPHATASE TIGAR"/>
    <property type="match status" value="1"/>
</dbReference>
<dbReference type="GO" id="GO:0043456">
    <property type="term" value="P:regulation of pentose-phosphate shunt"/>
    <property type="evidence" value="ECO:0007669"/>
    <property type="project" value="TreeGrafter"/>
</dbReference>
<dbReference type="Proteomes" id="UP000027982">
    <property type="component" value="Chromosome"/>
</dbReference>
<dbReference type="RefSeq" id="WP_025227863.1">
    <property type="nucleotide sequence ID" value="NZ_CP007139.1"/>
</dbReference>
<dbReference type="HOGENOM" id="CLU_033323_8_4_0"/>
<dbReference type="PANTHER" id="PTHR46517">
    <property type="entry name" value="FRUCTOSE-2,6-BISPHOSPHATASE TIGAR"/>
    <property type="match status" value="1"/>
</dbReference>
<dbReference type="InterPro" id="IPR013078">
    <property type="entry name" value="His_Pase_superF_clade-1"/>
</dbReference>
<dbReference type="KEGG" id="fgi:OP10G_0093"/>
<name>A0A068NIW3_FIMGI</name>
<dbReference type="EMBL" id="CP007139">
    <property type="protein sequence ID" value="AIE83461.1"/>
    <property type="molecule type" value="Genomic_DNA"/>
</dbReference>
<dbReference type="GO" id="GO:0005829">
    <property type="term" value="C:cytosol"/>
    <property type="evidence" value="ECO:0007669"/>
    <property type="project" value="TreeGrafter"/>
</dbReference>
<dbReference type="PROSITE" id="PS00175">
    <property type="entry name" value="PG_MUTASE"/>
    <property type="match status" value="1"/>
</dbReference>
<dbReference type="InterPro" id="IPR029033">
    <property type="entry name" value="His_PPase_superfam"/>
</dbReference>
<dbReference type="Pfam" id="PF00300">
    <property type="entry name" value="His_Phos_1"/>
    <property type="match status" value="1"/>
</dbReference>
<dbReference type="PIRSF" id="PIRSF000709">
    <property type="entry name" value="6PFK_2-Ptase"/>
    <property type="match status" value="1"/>
</dbReference>